<comment type="function">
    <text evidence="6">Functions as a two-component phosphorelay mediators between cytokinin sensor histidine kinases and response regulators (B-type ARRs). Plays an important role in propagating cytokinin signal transduction.</text>
</comment>
<dbReference type="Gene3D" id="1.20.120.160">
    <property type="entry name" value="HPT domain"/>
    <property type="match status" value="1"/>
</dbReference>
<dbReference type="GO" id="GO:0005829">
    <property type="term" value="C:cytosol"/>
    <property type="evidence" value="ECO:0007669"/>
    <property type="project" value="UniProtKB-SubCell"/>
</dbReference>
<dbReference type="InterPro" id="IPR045871">
    <property type="entry name" value="AHP1-5/YPD1"/>
</dbReference>
<comment type="caution">
    <text evidence="8">The sequence shown here is derived from an EMBL/GenBank/DDBJ whole genome shotgun (WGS) entry which is preliminary data.</text>
</comment>
<proteinExistence type="predicted"/>
<dbReference type="InterPro" id="IPR008207">
    <property type="entry name" value="Sig_transdc_His_kin_Hpt_dom"/>
</dbReference>
<dbReference type="CDD" id="cd00088">
    <property type="entry name" value="HPT"/>
    <property type="match status" value="1"/>
</dbReference>
<reference evidence="8" key="1">
    <citation type="submission" date="2019-12" db="EMBL/GenBank/DDBJ databases">
        <authorList>
            <person name="Scholes J."/>
        </authorList>
    </citation>
    <scope>NUCLEOTIDE SEQUENCE</scope>
</reference>
<keyword evidence="4" id="KW-0539">Nucleus</keyword>
<name>A0A9N7NSW1_STRHE</name>
<dbReference type="GO" id="GO:0043424">
    <property type="term" value="F:protein histidine kinase binding"/>
    <property type="evidence" value="ECO:0007669"/>
    <property type="project" value="UniProtKB-UniRule"/>
</dbReference>
<evidence type="ECO:0000256" key="2">
    <source>
        <dbReference type="ARBA" id="ARBA00022864"/>
    </source>
</evidence>
<evidence type="ECO:0000256" key="6">
    <source>
        <dbReference type="RuleBase" id="RU369004"/>
    </source>
</evidence>
<dbReference type="SUPFAM" id="SSF47226">
    <property type="entry name" value="Histidine-containing phosphotransfer domain, HPT domain"/>
    <property type="match status" value="1"/>
</dbReference>
<keyword evidence="1" id="KW-0963">Cytoplasm</keyword>
<dbReference type="OrthoDB" id="1673781at2759"/>
<feature type="domain" description="HPt" evidence="7">
    <location>
        <begin position="38"/>
        <end position="143"/>
    </location>
</feature>
<comment type="domain">
    <text evidence="6">Histidine-containing phosphotransfer domain (HPt) contains an active histidine that mediates the phosphotransfer.</text>
</comment>
<dbReference type="PROSITE" id="PS50894">
    <property type="entry name" value="HPT"/>
    <property type="match status" value="1"/>
</dbReference>
<keyword evidence="9" id="KW-1185">Reference proteome</keyword>
<evidence type="ECO:0000259" key="7">
    <source>
        <dbReference type="PROSITE" id="PS50894"/>
    </source>
</evidence>
<comment type="subcellular location">
    <subcellularLocation>
        <location evidence="6">Cytoplasm</location>
        <location evidence="6">Cytosol</location>
    </subcellularLocation>
    <subcellularLocation>
        <location evidence="6">Nucleus</location>
    </subcellularLocation>
</comment>
<evidence type="ECO:0000256" key="1">
    <source>
        <dbReference type="ARBA" id="ARBA00022490"/>
    </source>
</evidence>
<dbReference type="GO" id="GO:0009736">
    <property type="term" value="P:cytokinin-activated signaling pathway"/>
    <property type="evidence" value="ECO:0007669"/>
    <property type="project" value="UniProtKB-KW"/>
</dbReference>
<evidence type="ECO:0000256" key="4">
    <source>
        <dbReference type="ARBA" id="ARBA00023242"/>
    </source>
</evidence>
<dbReference type="InterPro" id="IPR036641">
    <property type="entry name" value="HPT_dom_sf"/>
</dbReference>
<organism evidence="8 9">
    <name type="scientific">Striga hermonthica</name>
    <name type="common">Purple witchweed</name>
    <name type="synonym">Buchnera hermonthica</name>
    <dbReference type="NCBI Taxonomy" id="68872"/>
    <lineage>
        <taxon>Eukaryota</taxon>
        <taxon>Viridiplantae</taxon>
        <taxon>Streptophyta</taxon>
        <taxon>Embryophyta</taxon>
        <taxon>Tracheophyta</taxon>
        <taxon>Spermatophyta</taxon>
        <taxon>Magnoliopsida</taxon>
        <taxon>eudicotyledons</taxon>
        <taxon>Gunneridae</taxon>
        <taxon>Pentapetalae</taxon>
        <taxon>asterids</taxon>
        <taxon>lamiids</taxon>
        <taxon>Lamiales</taxon>
        <taxon>Orobanchaceae</taxon>
        <taxon>Buchnereae</taxon>
        <taxon>Striga</taxon>
    </lineage>
</organism>
<keyword evidence="3 6" id="KW-0902">Two-component regulatory system</keyword>
<dbReference type="Pfam" id="PF01627">
    <property type="entry name" value="Hpt"/>
    <property type="match status" value="1"/>
</dbReference>
<accession>A0A9N7NSW1</accession>
<evidence type="ECO:0000313" key="8">
    <source>
        <dbReference type="EMBL" id="CAA0834789.1"/>
    </source>
</evidence>
<dbReference type="GO" id="GO:0000160">
    <property type="term" value="P:phosphorelay signal transduction system"/>
    <property type="evidence" value="ECO:0007669"/>
    <property type="project" value="UniProtKB-UniRule"/>
</dbReference>
<protein>
    <recommendedName>
        <fullName evidence="6">Histidine-containing phosphotransfer protein</fullName>
    </recommendedName>
</protein>
<keyword evidence="5" id="KW-0597">Phosphoprotein</keyword>
<dbReference type="FunFam" id="1.20.120.160:FF:000001">
    <property type="entry name" value="Histidine-containing phosphotransfer protein 1"/>
    <property type="match status" value="1"/>
</dbReference>
<gene>
    <name evidence="8" type="ORF">SHERM_02599</name>
</gene>
<dbReference type="GO" id="GO:0009927">
    <property type="term" value="F:histidine phosphotransfer kinase activity"/>
    <property type="evidence" value="ECO:0007669"/>
    <property type="project" value="UniProtKB-UniRule"/>
</dbReference>
<dbReference type="Proteomes" id="UP001153555">
    <property type="component" value="Unassembled WGS sequence"/>
</dbReference>
<evidence type="ECO:0000256" key="3">
    <source>
        <dbReference type="ARBA" id="ARBA00023012"/>
    </source>
</evidence>
<dbReference type="GO" id="GO:0005634">
    <property type="term" value="C:nucleus"/>
    <property type="evidence" value="ECO:0007669"/>
    <property type="project" value="UniProtKB-SubCell"/>
</dbReference>
<evidence type="ECO:0000256" key="5">
    <source>
        <dbReference type="PROSITE-ProRule" id="PRU00110"/>
    </source>
</evidence>
<dbReference type="PANTHER" id="PTHR28242:SF5">
    <property type="entry name" value="HISTIDINE-CONTAINING PHOSPHOTRANSFER PROTEIN 1"/>
    <property type="match status" value="1"/>
</dbReference>
<keyword evidence="2 6" id="KW-0932">Cytokinin signaling pathway</keyword>
<dbReference type="PANTHER" id="PTHR28242">
    <property type="entry name" value="PHOSPHORELAY INTERMEDIATE PROTEIN YPD1"/>
    <property type="match status" value="1"/>
</dbReference>
<dbReference type="AlphaFoldDB" id="A0A9N7NSW1"/>
<dbReference type="EMBL" id="CACSLK010028053">
    <property type="protein sequence ID" value="CAA0834789.1"/>
    <property type="molecule type" value="Genomic_DNA"/>
</dbReference>
<sequence length="154" mass="17412">MEVNQLKRSFLEYAGLLFREGFLDGQFSQLQLLQDETNPDFVVEVVSLFFDDSDRLLNELFAALDEHSVDFKKLDAHVHQFKGSSASIGALRVKNSCIAFRNLCAEQNAEGCLKCLKHINQEYMLLKTKLQGLFRLKQQIVAVGGTIPILSVFV</sequence>
<feature type="modified residue" description="Phosphohistidine" evidence="5">
    <location>
        <position position="79"/>
    </location>
</feature>
<evidence type="ECO:0000313" key="9">
    <source>
        <dbReference type="Proteomes" id="UP001153555"/>
    </source>
</evidence>